<name>A0ABQ5MQT3_9MICC</name>
<accession>A0ABQ5MQT3</accession>
<sequence>MDGRRRNDFHCGYFRDVPHLRKDFLVLAGILRAVERVAVAGIGGRIVIWGAHTGKLGTDQLIPVIFVPEGTPGFRKE</sequence>
<evidence type="ECO:0000313" key="2">
    <source>
        <dbReference type="Proteomes" id="UP001209654"/>
    </source>
</evidence>
<protein>
    <submittedName>
        <fullName evidence="1">Uncharacterized protein</fullName>
    </submittedName>
</protein>
<dbReference type="EMBL" id="BRVS01000003">
    <property type="protein sequence ID" value="GLB66351.1"/>
    <property type="molecule type" value="Genomic_DNA"/>
</dbReference>
<organism evidence="1 2">
    <name type="scientific">Arthrobacter mangrovi</name>
    <dbReference type="NCBI Taxonomy" id="2966350"/>
    <lineage>
        <taxon>Bacteria</taxon>
        <taxon>Bacillati</taxon>
        <taxon>Actinomycetota</taxon>
        <taxon>Actinomycetes</taxon>
        <taxon>Micrococcales</taxon>
        <taxon>Micrococcaceae</taxon>
        <taxon>Arthrobacter</taxon>
    </lineage>
</organism>
<comment type="caution">
    <text evidence="1">The sequence shown here is derived from an EMBL/GenBank/DDBJ whole genome shotgun (WGS) entry which is preliminary data.</text>
</comment>
<evidence type="ECO:0000313" key="1">
    <source>
        <dbReference type="EMBL" id="GLB66351.1"/>
    </source>
</evidence>
<proteinExistence type="predicted"/>
<gene>
    <name evidence="1" type="ORF">AHIS1636_07900</name>
</gene>
<reference evidence="1 2" key="1">
    <citation type="journal article" date="2023" name="Int. J. Syst. Evol. Microbiol.">
        <title>Arthrobacter mangrovi sp. nov., an actinobacterium isolated from the rhizosphere of a mangrove.</title>
        <authorList>
            <person name="Hamada M."/>
            <person name="Saitou S."/>
            <person name="Enomoto N."/>
            <person name="Nanri K."/>
            <person name="Hidaka K."/>
            <person name="Miura T."/>
            <person name="Tamura T."/>
        </authorList>
    </citation>
    <scope>NUCLEOTIDE SEQUENCE [LARGE SCALE GENOMIC DNA]</scope>
    <source>
        <strain evidence="1 2">NBRC 112813</strain>
    </source>
</reference>
<dbReference type="Proteomes" id="UP001209654">
    <property type="component" value="Unassembled WGS sequence"/>
</dbReference>
<keyword evidence="2" id="KW-1185">Reference proteome</keyword>